<evidence type="ECO:0000313" key="3">
    <source>
        <dbReference type="Proteomes" id="UP000633136"/>
    </source>
</evidence>
<dbReference type="SUPFAM" id="SSF53335">
    <property type="entry name" value="S-adenosyl-L-methionine-dependent methyltransferases"/>
    <property type="match status" value="1"/>
</dbReference>
<feature type="domain" description="Methyltransferase type 11" evidence="1">
    <location>
        <begin position="70"/>
        <end position="162"/>
    </location>
</feature>
<dbReference type="Pfam" id="PF08241">
    <property type="entry name" value="Methyltransf_11"/>
    <property type="match status" value="1"/>
</dbReference>
<evidence type="ECO:0000313" key="2">
    <source>
        <dbReference type="EMBL" id="GGE70738.1"/>
    </source>
</evidence>
<organism evidence="2 3">
    <name type="scientific">Nesterenkonia cremea</name>
    <dbReference type="NCBI Taxonomy" id="1882340"/>
    <lineage>
        <taxon>Bacteria</taxon>
        <taxon>Bacillati</taxon>
        <taxon>Actinomycetota</taxon>
        <taxon>Actinomycetes</taxon>
        <taxon>Micrococcales</taxon>
        <taxon>Micrococcaceae</taxon>
        <taxon>Nesterenkonia</taxon>
    </lineage>
</organism>
<comment type="caution">
    <text evidence="2">The sequence shown here is derived from an EMBL/GenBank/DDBJ whole genome shotgun (WGS) entry which is preliminary data.</text>
</comment>
<dbReference type="AlphaFoldDB" id="A0A917AS93"/>
<keyword evidence="3" id="KW-1185">Reference proteome</keyword>
<gene>
    <name evidence="2" type="ORF">GCM10011401_17450</name>
</gene>
<dbReference type="CDD" id="cd02440">
    <property type="entry name" value="AdoMet_MTases"/>
    <property type="match status" value="1"/>
</dbReference>
<dbReference type="PANTHER" id="PTHR43591:SF24">
    <property type="entry name" value="2-METHOXY-6-POLYPRENYL-1,4-BENZOQUINOL METHYLASE, MITOCHONDRIAL"/>
    <property type="match status" value="1"/>
</dbReference>
<sequence>MTQQTAAEAPAGQEFQDRVNEYWSRWAGEYDAHQRRRLRQEGEAELWGRIWGEMLPQPDAGPEGRPAEVLDIGTGSGHAAVVVASLGHRVTGIDLAEGMLEQARLHTGGAENPQFLTGDAAAPPFLPGSFDAITARYLLWTLRDPAEALGRWLEVLRPGGVLGVVDSLWFPEGLAAGADEAPTERSAHFTAAYAGAQQRMPLAEADSISVYAEQIAAAGFTEMTVEELTALYVLDQARGVAPGHQVQMQYRIRAVKPAD</sequence>
<dbReference type="PANTHER" id="PTHR43591">
    <property type="entry name" value="METHYLTRANSFERASE"/>
    <property type="match status" value="1"/>
</dbReference>
<proteinExistence type="predicted"/>
<keyword evidence="2" id="KW-0808">Transferase</keyword>
<protein>
    <submittedName>
        <fullName evidence="2">SAM-dependent methyltransferase</fullName>
    </submittedName>
</protein>
<reference evidence="2" key="1">
    <citation type="journal article" date="2014" name="Int. J. Syst. Evol. Microbiol.">
        <title>Complete genome sequence of Corynebacterium casei LMG S-19264T (=DSM 44701T), isolated from a smear-ripened cheese.</title>
        <authorList>
            <consortium name="US DOE Joint Genome Institute (JGI-PGF)"/>
            <person name="Walter F."/>
            <person name="Albersmeier A."/>
            <person name="Kalinowski J."/>
            <person name="Ruckert C."/>
        </authorList>
    </citation>
    <scope>NUCLEOTIDE SEQUENCE</scope>
    <source>
        <strain evidence="2">CGMCC 1.15388</strain>
    </source>
</reference>
<keyword evidence="2" id="KW-0489">Methyltransferase</keyword>
<evidence type="ECO:0000259" key="1">
    <source>
        <dbReference type="Pfam" id="PF08241"/>
    </source>
</evidence>
<name>A0A917AS93_9MICC</name>
<dbReference type="GO" id="GO:0008757">
    <property type="term" value="F:S-adenosylmethionine-dependent methyltransferase activity"/>
    <property type="evidence" value="ECO:0007669"/>
    <property type="project" value="InterPro"/>
</dbReference>
<dbReference type="RefSeq" id="WP_188684775.1">
    <property type="nucleotide sequence ID" value="NZ_BMIS01000007.1"/>
</dbReference>
<accession>A0A917AS93</accession>
<dbReference type="InterPro" id="IPR013216">
    <property type="entry name" value="Methyltransf_11"/>
</dbReference>
<dbReference type="Proteomes" id="UP000633136">
    <property type="component" value="Unassembled WGS sequence"/>
</dbReference>
<reference evidence="2" key="2">
    <citation type="submission" date="2020-09" db="EMBL/GenBank/DDBJ databases">
        <authorList>
            <person name="Sun Q."/>
            <person name="Zhou Y."/>
        </authorList>
    </citation>
    <scope>NUCLEOTIDE SEQUENCE</scope>
    <source>
        <strain evidence="2">CGMCC 1.15388</strain>
    </source>
</reference>
<dbReference type="Gene3D" id="3.40.50.150">
    <property type="entry name" value="Vaccinia Virus protein VP39"/>
    <property type="match status" value="1"/>
</dbReference>
<dbReference type="GO" id="GO:0032259">
    <property type="term" value="P:methylation"/>
    <property type="evidence" value="ECO:0007669"/>
    <property type="project" value="UniProtKB-KW"/>
</dbReference>
<dbReference type="EMBL" id="BMIS01000007">
    <property type="protein sequence ID" value="GGE70738.1"/>
    <property type="molecule type" value="Genomic_DNA"/>
</dbReference>
<dbReference type="InterPro" id="IPR029063">
    <property type="entry name" value="SAM-dependent_MTases_sf"/>
</dbReference>